<dbReference type="OrthoDB" id="416093at2759"/>
<reference evidence="3" key="1">
    <citation type="submission" date="2025-08" db="UniProtKB">
        <authorList>
            <consortium name="RefSeq"/>
        </authorList>
    </citation>
    <scope>IDENTIFICATION</scope>
    <source>
        <strain evidence="3">15085-1641.00</strain>
        <tissue evidence="3">Whole body</tissue>
    </source>
</reference>
<dbReference type="Gene3D" id="3.60.40.10">
    <property type="entry name" value="PPM-type phosphatase domain"/>
    <property type="match status" value="1"/>
</dbReference>
<dbReference type="SMART" id="SM00332">
    <property type="entry name" value="PP2Cc"/>
    <property type="match status" value="1"/>
</dbReference>
<dbReference type="InterPro" id="IPR036457">
    <property type="entry name" value="PPM-type-like_dom_sf"/>
</dbReference>
<organism evidence="2 3">
    <name type="scientific">Drosophila hydei</name>
    <name type="common">Fruit fly</name>
    <dbReference type="NCBI Taxonomy" id="7224"/>
    <lineage>
        <taxon>Eukaryota</taxon>
        <taxon>Metazoa</taxon>
        <taxon>Ecdysozoa</taxon>
        <taxon>Arthropoda</taxon>
        <taxon>Hexapoda</taxon>
        <taxon>Insecta</taxon>
        <taxon>Pterygota</taxon>
        <taxon>Neoptera</taxon>
        <taxon>Endopterygota</taxon>
        <taxon>Diptera</taxon>
        <taxon>Brachycera</taxon>
        <taxon>Muscomorpha</taxon>
        <taxon>Ephydroidea</taxon>
        <taxon>Drosophilidae</taxon>
        <taxon>Drosophila</taxon>
    </lineage>
</organism>
<dbReference type="Proteomes" id="UP000504633">
    <property type="component" value="Unplaced"/>
</dbReference>
<evidence type="ECO:0000259" key="1">
    <source>
        <dbReference type="PROSITE" id="PS51746"/>
    </source>
</evidence>
<dbReference type="Pfam" id="PF00481">
    <property type="entry name" value="PP2C"/>
    <property type="match status" value="1"/>
</dbReference>
<dbReference type="PROSITE" id="PS51746">
    <property type="entry name" value="PPM_2"/>
    <property type="match status" value="1"/>
</dbReference>
<dbReference type="OMA" id="IHAQGQW"/>
<evidence type="ECO:0000313" key="2">
    <source>
        <dbReference type="Proteomes" id="UP000504633"/>
    </source>
</evidence>
<dbReference type="GO" id="GO:0004722">
    <property type="term" value="F:protein serine/threonine phosphatase activity"/>
    <property type="evidence" value="ECO:0007669"/>
    <property type="project" value="InterPro"/>
</dbReference>
<dbReference type="CDD" id="cd00143">
    <property type="entry name" value="PP2Cc"/>
    <property type="match status" value="1"/>
</dbReference>
<dbReference type="GeneID" id="111595781"/>
<protein>
    <submittedName>
        <fullName evidence="3">Protein phosphatase 1F</fullName>
    </submittedName>
</protein>
<sequence>MSMDADAGADRTKLVTECAQLLEFKEFLSTKAISSELTSGNELTRNISCVTRSSNDTYKVNGDEIRAEIVSAVWKQLSTRGCPSSFQLKLLHLATSQLEQEISHAKELELNEADGSEPQYDLLKLQKFVSQQLEKLLLKLTDNAAMEKLQIYADDNVLCNEASSCACALQPAAPSHSVAAVKNKPRKMEDRHVCLERFGEMYQLEGHKDCRFFGVFDGHSGALSATYATSQIPQLLAKQLQRVRTNGENTVDFYRNAFEAAFLQADERFARKRITSGTTAVCALIVNEQQLYIAWVGDSKALLVGKRTQLQLVKPHKPEAVDERRRIELSGGSVIHAQGQWRVNGILNVGRSIGDYSLEAVIAEPDFVDVQLSEAHDFLVMGSDGLWDHVPESFIVDTVYQCLAEPTTQLEDIPKLLVEAAKDKDSQDNITVILILLKKRDQIVRR</sequence>
<dbReference type="KEGG" id="dhe:111595781"/>
<proteinExistence type="predicted"/>
<name>A0A6J1LPB3_DROHY</name>
<dbReference type="RefSeq" id="XP_023165433.1">
    <property type="nucleotide sequence ID" value="XM_023309665.2"/>
</dbReference>
<dbReference type="AlphaFoldDB" id="A0A6J1LPB3"/>
<dbReference type="FunFam" id="3.60.40.10:FF:000165">
    <property type="entry name" value="protein phosphatase 1F"/>
    <property type="match status" value="1"/>
</dbReference>
<dbReference type="InterPro" id="IPR015655">
    <property type="entry name" value="PP2C"/>
</dbReference>
<accession>A0A6J1LPB3</accession>
<dbReference type="PANTHER" id="PTHR47992">
    <property type="entry name" value="PROTEIN PHOSPHATASE"/>
    <property type="match status" value="1"/>
</dbReference>
<dbReference type="SUPFAM" id="SSF81606">
    <property type="entry name" value="PP2C-like"/>
    <property type="match status" value="1"/>
</dbReference>
<dbReference type="SMART" id="SM00331">
    <property type="entry name" value="PP2C_SIG"/>
    <property type="match status" value="1"/>
</dbReference>
<gene>
    <name evidence="3" type="primary">LOC111595781</name>
</gene>
<feature type="domain" description="PPM-type phosphatase" evidence="1">
    <location>
        <begin position="175"/>
        <end position="437"/>
    </location>
</feature>
<evidence type="ECO:0000313" key="3">
    <source>
        <dbReference type="RefSeq" id="XP_023165433.1"/>
    </source>
</evidence>
<dbReference type="InterPro" id="IPR001932">
    <property type="entry name" value="PPM-type_phosphatase-like_dom"/>
</dbReference>
<keyword evidence="2" id="KW-1185">Reference proteome</keyword>